<dbReference type="InterPro" id="IPR015943">
    <property type="entry name" value="WD40/YVTN_repeat-like_dom_sf"/>
</dbReference>
<dbReference type="Pfam" id="PF00990">
    <property type="entry name" value="GGDEF"/>
    <property type="match status" value="1"/>
</dbReference>
<dbReference type="EC" id="2.7.7.65" evidence="1"/>
<evidence type="ECO:0000256" key="2">
    <source>
        <dbReference type="ARBA" id="ARBA00034247"/>
    </source>
</evidence>
<dbReference type="GO" id="GO:0052621">
    <property type="term" value="F:diguanylate cyclase activity"/>
    <property type="evidence" value="ECO:0007669"/>
    <property type="project" value="UniProtKB-EC"/>
</dbReference>
<organism evidence="4 5">
    <name type="scientific">Dokdonella immobilis</name>
    <dbReference type="NCBI Taxonomy" id="578942"/>
    <lineage>
        <taxon>Bacteria</taxon>
        <taxon>Pseudomonadati</taxon>
        <taxon>Pseudomonadota</taxon>
        <taxon>Gammaproteobacteria</taxon>
        <taxon>Lysobacterales</taxon>
        <taxon>Rhodanobacteraceae</taxon>
        <taxon>Dokdonella</taxon>
    </lineage>
</organism>
<dbReference type="SMART" id="SM00267">
    <property type="entry name" value="GGDEF"/>
    <property type="match status" value="1"/>
</dbReference>
<dbReference type="PANTHER" id="PTHR45138:SF9">
    <property type="entry name" value="DIGUANYLATE CYCLASE DGCM-RELATED"/>
    <property type="match status" value="1"/>
</dbReference>
<dbReference type="InterPro" id="IPR043128">
    <property type="entry name" value="Rev_trsase/Diguanyl_cyclase"/>
</dbReference>
<proteinExistence type="predicted"/>
<comment type="catalytic activity">
    <reaction evidence="2">
        <text>2 GTP = 3',3'-c-di-GMP + 2 diphosphate</text>
        <dbReference type="Rhea" id="RHEA:24898"/>
        <dbReference type="ChEBI" id="CHEBI:33019"/>
        <dbReference type="ChEBI" id="CHEBI:37565"/>
        <dbReference type="ChEBI" id="CHEBI:58805"/>
        <dbReference type="EC" id="2.7.7.65"/>
    </reaction>
</comment>
<feature type="domain" description="GGDEF" evidence="3">
    <location>
        <begin position="829"/>
        <end position="968"/>
    </location>
</feature>
<dbReference type="Proteomes" id="UP000198575">
    <property type="component" value="Unassembled WGS sequence"/>
</dbReference>
<dbReference type="AlphaFoldDB" id="A0A1I4YZM4"/>
<sequence length="998" mass="109488">MKIDEIPLSILLVIGILLVPALAFAQSAMPQSKTWNFKEIIADDQYAAPPFRSIVQGKDGLIYVADNVGVLEFDGIKWSRLPLPDARMVTALGITDAGEIIVGGSEFLLAVSSEGHRVRARDLATEVPGGLVGLGHIWEFASGSGQWCVRSEPSLICRDSKGMFVLPAENRFGRLFSVRGELYVRDDRFGLKHVSGRSLKLVTGGEFHAQRSLAALMPYGVRGLAGISHDPIEIATWADLDQPPEPAVLGNSEALVGQIGVARALVDGTFGLPFVNGDLVILDETWNEIARFQASQFGALPGAQAIHVDYEGSIWVAWSNAITRIDWPSRVSLFQESQGIYESPIGAIENGQGIIAYTSKSFTLLKNEGRMTTFERMTPNFPWIHRAVSQGDDFLALTDNGVWSSEGRLLVLQKRNVFSSFVSPASPDEVLLGLRFGLARIREAGGTWSEMDVRDDVSFDVLGIVHEPGGDIWLSSNLGRVARLTPKTGSEFLADAALTEFNARDGVPPGELALKLIGGEAFIGSLSGFHHFSNGRFESSSRLPFEQSGPVTQFLPLNPNEILVANSSGRLKLLSKGVSGVYTYQQSVFDGIAGFGNIRDILMDKSGIVWLATDSGIVRVDPSVNLPVPRTLQVLIREISNGDRTLYSGYGAVPALSLAEGDSARFGFALPSYRASELNSYRSRIRQEGGDGEWSKWSNEVRRDFTNLPAGNLLFEVEARDAAGAPGGLASVPITVIAPWYRRTSTVVAFWVAGLGLIVLAGQWRVRALRARSAELERLVALKTEALQHAAATDPLTGLWNRHRFGEWVREEVPAITNNAKRVRASDPVDVIVCAIDLDHFKHINDQHGHAAGDMVLKAVAQRLQEIKRKDDLIFRFGGEEFIYLGMNRLRDDGGKLASRIVEALRETTVELESGVLIDPTASVGWSVYPFYRERVDLFNMDFVLSVADRALYLAKESGRNCAFGYVPDLAVDEIDRTHADWRTQVFDRHPDLLRRIP</sequence>
<dbReference type="EMBL" id="FOVF01000021">
    <property type="protein sequence ID" value="SFN43461.1"/>
    <property type="molecule type" value="Genomic_DNA"/>
</dbReference>
<dbReference type="Gene3D" id="2.60.40.10">
    <property type="entry name" value="Immunoglobulins"/>
    <property type="match status" value="1"/>
</dbReference>
<evidence type="ECO:0000313" key="5">
    <source>
        <dbReference type="Proteomes" id="UP000198575"/>
    </source>
</evidence>
<dbReference type="RefSeq" id="WP_092408905.1">
    <property type="nucleotide sequence ID" value="NZ_FOVF01000021.1"/>
</dbReference>
<dbReference type="STRING" id="578942.SAMN05216289_12143"/>
<evidence type="ECO:0000259" key="3">
    <source>
        <dbReference type="PROSITE" id="PS50887"/>
    </source>
</evidence>
<dbReference type="PROSITE" id="PS50887">
    <property type="entry name" value="GGDEF"/>
    <property type="match status" value="1"/>
</dbReference>
<dbReference type="Gene3D" id="2.130.10.10">
    <property type="entry name" value="YVTN repeat-like/Quinoprotein amine dehydrogenase"/>
    <property type="match status" value="1"/>
</dbReference>
<dbReference type="Gene3D" id="3.30.70.270">
    <property type="match status" value="1"/>
</dbReference>
<dbReference type="SUPFAM" id="SSF55073">
    <property type="entry name" value="Nucleotide cyclase"/>
    <property type="match status" value="1"/>
</dbReference>
<reference evidence="4 5" key="1">
    <citation type="submission" date="2016-10" db="EMBL/GenBank/DDBJ databases">
        <authorList>
            <person name="de Groot N.N."/>
        </authorList>
    </citation>
    <scope>NUCLEOTIDE SEQUENCE [LARGE SCALE GENOMIC DNA]</scope>
    <source>
        <strain evidence="4 5">CGMCC 1.7659</strain>
    </source>
</reference>
<evidence type="ECO:0000313" key="4">
    <source>
        <dbReference type="EMBL" id="SFN43461.1"/>
    </source>
</evidence>
<dbReference type="InterPro" id="IPR013783">
    <property type="entry name" value="Ig-like_fold"/>
</dbReference>
<protein>
    <recommendedName>
        <fullName evidence="1">diguanylate cyclase</fullName>
        <ecNumber evidence="1">2.7.7.65</ecNumber>
    </recommendedName>
</protein>
<dbReference type="InterPro" id="IPR000160">
    <property type="entry name" value="GGDEF_dom"/>
</dbReference>
<dbReference type="InterPro" id="IPR029787">
    <property type="entry name" value="Nucleotide_cyclase"/>
</dbReference>
<accession>A0A1I4YZM4</accession>
<name>A0A1I4YZM4_9GAMM</name>
<dbReference type="NCBIfam" id="TIGR00254">
    <property type="entry name" value="GGDEF"/>
    <property type="match status" value="1"/>
</dbReference>
<keyword evidence="5" id="KW-1185">Reference proteome</keyword>
<dbReference type="CDD" id="cd01949">
    <property type="entry name" value="GGDEF"/>
    <property type="match status" value="1"/>
</dbReference>
<dbReference type="PANTHER" id="PTHR45138">
    <property type="entry name" value="REGULATORY COMPONENTS OF SENSORY TRANSDUCTION SYSTEM"/>
    <property type="match status" value="1"/>
</dbReference>
<dbReference type="InterPro" id="IPR050469">
    <property type="entry name" value="Diguanylate_Cyclase"/>
</dbReference>
<evidence type="ECO:0000256" key="1">
    <source>
        <dbReference type="ARBA" id="ARBA00012528"/>
    </source>
</evidence>
<gene>
    <name evidence="4" type="ORF">SAMN05216289_12143</name>
</gene>
<dbReference type="OrthoDB" id="176203at2"/>